<dbReference type="PANTHER" id="PTHR13328">
    <property type="entry name" value="NEGATIVE ELONGATION FACTOR A NELF-A"/>
    <property type="match status" value="1"/>
</dbReference>
<dbReference type="Proteomes" id="UP001347796">
    <property type="component" value="Unassembled WGS sequence"/>
</dbReference>
<dbReference type="AlphaFoldDB" id="A0AAN8PZ44"/>
<evidence type="ECO:0000313" key="3">
    <source>
        <dbReference type="EMBL" id="KAK6186464.1"/>
    </source>
</evidence>
<gene>
    <name evidence="3" type="ORF">SNE40_008499</name>
</gene>
<feature type="domain" description="HDAg" evidence="2">
    <location>
        <begin position="86"/>
        <end position="260"/>
    </location>
</feature>
<evidence type="ECO:0000313" key="4">
    <source>
        <dbReference type="Proteomes" id="UP001347796"/>
    </source>
</evidence>
<dbReference type="InterPro" id="IPR052828">
    <property type="entry name" value="NELF-A_domain"/>
</dbReference>
<accession>A0AAN8PZ44</accession>
<evidence type="ECO:0000256" key="1">
    <source>
        <dbReference type="SAM" id="MobiDB-lite"/>
    </source>
</evidence>
<dbReference type="InterPro" id="IPR056557">
    <property type="entry name" value="NELF-A_N"/>
</dbReference>
<reference evidence="3 4" key="1">
    <citation type="submission" date="2024-01" db="EMBL/GenBank/DDBJ databases">
        <title>The genome of the rayed Mediterranean limpet Patella caerulea (Linnaeus, 1758).</title>
        <authorList>
            <person name="Anh-Thu Weber A."/>
            <person name="Halstead-Nussloch G."/>
        </authorList>
    </citation>
    <scope>NUCLEOTIDE SEQUENCE [LARGE SCALE GENOMIC DNA]</scope>
    <source>
        <strain evidence="3">AATW-2023a</strain>
        <tissue evidence="3">Whole specimen</tissue>
    </source>
</reference>
<dbReference type="InterPro" id="IPR037517">
    <property type="entry name" value="HDAG_dom"/>
</dbReference>
<dbReference type="GO" id="GO:0034244">
    <property type="term" value="P:negative regulation of transcription elongation by RNA polymerase II"/>
    <property type="evidence" value="ECO:0007669"/>
    <property type="project" value="TreeGrafter"/>
</dbReference>
<organism evidence="3 4">
    <name type="scientific">Patella caerulea</name>
    <name type="common">Rayed Mediterranean limpet</name>
    <dbReference type="NCBI Taxonomy" id="87958"/>
    <lineage>
        <taxon>Eukaryota</taxon>
        <taxon>Metazoa</taxon>
        <taxon>Spiralia</taxon>
        <taxon>Lophotrochozoa</taxon>
        <taxon>Mollusca</taxon>
        <taxon>Gastropoda</taxon>
        <taxon>Patellogastropoda</taxon>
        <taxon>Patelloidea</taxon>
        <taxon>Patellidae</taxon>
        <taxon>Patella</taxon>
    </lineage>
</organism>
<dbReference type="EMBL" id="JAZGQO010000006">
    <property type="protein sequence ID" value="KAK6186464.1"/>
    <property type="molecule type" value="Genomic_DNA"/>
</dbReference>
<evidence type="ECO:0000259" key="2">
    <source>
        <dbReference type="PROSITE" id="PS51838"/>
    </source>
</evidence>
<proteinExistence type="predicted"/>
<dbReference type="GO" id="GO:0032021">
    <property type="term" value="C:NELF complex"/>
    <property type="evidence" value="ECO:0007669"/>
    <property type="project" value="TreeGrafter"/>
</dbReference>
<protein>
    <recommendedName>
        <fullName evidence="2">HDAg domain-containing protein</fullName>
    </recommendedName>
</protein>
<comment type="caution">
    <text evidence="3">The sequence shown here is derived from an EMBL/GenBank/DDBJ whole genome shotgun (WGS) entry which is preliminary data.</text>
</comment>
<dbReference type="PANTHER" id="PTHR13328:SF4">
    <property type="entry name" value="NEGATIVE ELONGATION FACTOR A"/>
    <property type="match status" value="1"/>
</dbReference>
<feature type="region of interest" description="Disordered" evidence="1">
    <location>
        <begin position="230"/>
        <end position="299"/>
    </location>
</feature>
<dbReference type="PROSITE" id="PS51838">
    <property type="entry name" value="HDAG"/>
    <property type="match status" value="1"/>
</dbReference>
<dbReference type="Pfam" id="PF23553">
    <property type="entry name" value="NELF-A_N"/>
    <property type="match status" value="1"/>
</dbReference>
<sequence length="543" mass="59675">MAAGDTALWLHNKLGSTDDLWSGRTICSQLSQERLQSIQECFHTLQPHVKVKLLLAFLHMPRRNTEQWKADLEEILSMAENDSDPWVTMVAEMLRMYPSTGTVNLDLDEVSGTFADVITDLKKMMKKSLETRMLPLECQFVNRSALNSIAGHSAQPIKHFTLKRKPKSATLKRELLQKSNEVSNNRKNNMPNSVPIKIRSFVKKMDDSTPLKGLPSRTPLPSGYRTPSSGLARLNSSPIGHMPIAPRSGSSKKEGGIKFLDIGEQPIGSKEAKRRKKQADVEAMEQQRKEKEASIAAGTSVATTTTAPYTPDYAAGLMTPATPKLATVVVSTTSIPLSASTPAYVPSATSRIPNVPVTGITLSGNIAPLSSNAQATARQNLQQQLQQQLGQSQIRTQTVVMAPPSTTNPQQPIIVQPPAQPAPTAPPMVAQPQVAQGTQIKKALSLTREQMIEAQEMFRDSNKVSRPEKALILGFMAGSRENPCPQQGSVLSIKLSEDDELVQQADGNKKIMIADTYFQMNYLTGEWKRFKKYREKTTPPVVS</sequence>
<keyword evidence="4" id="KW-1185">Reference proteome</keyword>
<name>A0AAN8PZ44_PATCE</name>